<dbReference type="GO" id="GO:0008460">
    <property type="term" value="F:dTDP-glucose 4,6-dehydratase activity"/>
    <property type="evidence" value="ECO:0007669"/>
    <property type="project" value="UniProtKB-EC"/>
</dbReference>
<keyword evidence="5" id="KW-0520">NAD</keyword>
<dbReference type="CDD" id="cd05246">
    <property type="entry name" value="dTDP_GD_SDR_e"/>
    <property type="match status" value="1"/>
</dbReference>
<comment type="caution">
    <text evidence="10">The sequence shown here is derived from an EMBL/GenBank/DDBJ whole genome shotgun (WGS) entry which is preliminary data.</text>
</comment>
<dbReference type="Pfam" id="PF16363">
    <property type="entry name" value="GDP_Man_Dehyd"/>
    <property type="match status" value="1"/>
</dbReference>
<dbReference type="InterPro" id="IPR005888">
    <property type="entry name" value="dTDP_Gluc_deHydtase"/>
</dbReference>
<evidence type="ECO:0000256" key="1">
    <source>
        <dbReference type="ARBA" id="ARBA00001539"/>
    </source>
</evidence>
<evidence type="ECO:0000256" key="7">
    <source>
        <dbReference type="RuleBase" id="RU004473"/>
    </source>
</evidence>
<dbReference type="PANTHER" id="PTHR43000">
    <property type="entry name" value="DTDP-D-GLUCOSE 4,6-DEHYDRATASE-RELATED"/>
    <property type="match status" value="1"/>
</dbReference>
<dbReference type="InterPro" id="IPR016040">
    <property type="entry name" value="NAD(P)-bd_dom"/>
</dbReference>
<name>A0A845D8Y2_9BACT</name>
<dbReference type="Gene3D" id="3.90.25.10">
    <property type="entry name" value="UDP-galactose 4-epimerase, domain 1"/>
    <property type="match status" value="1"/>
</dbReference>
<evidence type="ECO:0000259" key="9">
    <source>
        <dbReference type="Pfam" id="PF16363"/>
    </source>
</evidence>
<comment type="similarity">
    <text evidence="3 7">Belongs to the NAD(P)-dependent epimerase/dehydratase family. dTDP-glucose dehydratase subfamily.</text>
</comment>
<evidence type="ECO:0000256" key="5">
    <source>
        <dbReference type="ARBA" id="ARBA00023027"/>
    </source>
</evidence>
<comment type="cofactor">
    <cofactor evidence="2 7">
        <name>NAD(+)</name>
        <dbReference type="ChEBI" id="CHEBI:57540"/>
    </cofactor>
</comment>
<dbReference type="NCBIfam" id="TIGR01181">
    <property type="entry name" value="dTDP_gluc_dehyt"/>
    <property type="match status" value="1"/>
</dbReference>
<protein>
    <recommendedName>
        <fullName evidence="4 7">dTDP-glucose 4,6-dehydratase</fullName>
        <ecNumber evidence="4 7">4.2.1.46</ecNumber>
    </recommendedName>
</protein>
<keyword evidence="8" id="KW-1133">Transmembrane helix</keyword>
<evidence type="ECO:0000256" key="4">
    <source>
        <dbReference type="ARBA" id="ARBA00011990"/>
    </source>
</evidence>
<keyword evidence="8" id="KW-0812">Transmembrane</keyword>
<keyword evidence="6 7" id="KW-0456">Lyase</keyword>
<accession>A0A845D8Y2</accession>
<dbReference type="Gene3D" id="3.40.50.720">
    <property type="entry name" value="NAD(P)-binding Rossmann-like Domain"/>
    <property type="match status" value="1"/>
</dbReference>
<dbReference type="EMBL" id="VXOY01000005">
    <property type="protein sequence ID" value="MYE37952.1"/>
    <property type="molecule type" value="Genomic_DNA"/>
</dbReference>
<evidence type="ECO:0000256" key="2">
    <source>
        <dbReference type="ARBA" id="ARBA00001911"/>
    </source>
</evidence>
<reference evidence="10 11" key="1">
    <citation type="submission" date="2019-09" db="EMBL/GenBank/DDBJ databases">
        <title>Characterisation of the sponge microbiome using genome-centric metagenomics.</title>
        <authorList>
            <person name="Engelberts J.P."/>
            <person name="Robbins S.J."/>
            <person name="De Goeij J.M."/>
            <person name="Aranda M."/>
            <person name="Bell S.C."/>
            <person name="Webster N.S."/>
        </authorList>
    </citation>
    <scope>NUCLEOTIDE SEQUENCE [LARGE SCALE GENOMIC DNA]</scope>
    <source>
        <strain evidence="10">SB0662_bin_43</strain>
    </source>
</reference>
<comment type="catalytic activity">
    <reaction evidence="1 7">
        <text>dTDP-alpha-D-glucose = dTDP-4-dehydro-6-deoxy-alpha-D-glucose + H2O</text>
        <dbReference type="Rhea" id="RHEA:17221"/>
        <dbReference type="ChEBI" id="CHEBI:15377"/>
        <dbReference type="ChEBI" id="CHEBI:57477"/>
        <dbReference type="ChEBI" id="CHEBI:57649"/>
        <dbReference type="EC" id="4.2.1.46"/>
    </reaction>
</comment>
<gene>
    <name evidence="10" type="primary">rfbB</name>
    <name evidence="10" type="ORF">F4X82_00310</name>
</gene>
<keyword evidence="8" id="KW-0472">Membrane</keyword>
<evidence type="ECO:0000313" key="10">
    <source>
        <dbReference type="EMBL" id="MYE37952.1"/>
    </source>
</evidence>
<feature type="domain" description="NAD(P)-binding" evidence="9">
    <location>
        <begin position="8"/>
        <end position="313"/>
    </location>
</feature>
<dbReference type="Proteomes" id="UP000449092">
    <property type="component" value="Unassembled WGS sequence"/>
</dbReference>
<dbReference type="AlphaFoldDB" id="A0A845D8Y2"/>
<proteinExistence type="inferred from homology"/>
<organism evidence="10 11">
    <name type="scientific">Candidatus Spechtbacteria bacterium SB0662_bin_43</name>
    <dbReference type="NCBI Taxonomy" id="2604897"/>
    <lineage>
        <taxon>Bacteria</taxon>
        <taxon>Candidatus Spechtiibacteriota</taxon>
    </lineage>
</organism>
<sequence length="338" mass="39204">MIRQNRILVCGGAGFIGSNFVHYILEKYPYDIVVVYDKLTYAGNKDNLRSVQNNPRYSFYQGDIVDRKTLEMVIEKEHIDYIVNFAAETHVTRSLYGSDEFLRTNIIGTHSLLETVRKYPSIKRFVHISTDEVYGMLQLQEDYSFFEDDPFKPNVPYSAAKAGGDLLARAWRHSYNVPVIVTHCTNNYGPFQHPEKLIPNSLFRVLNNKPITIHGNGQHVRDWLFVTDHCKAIDTILRNGEDGEVYNIAAQAEYSVLDVARKILRLLGKKSNFITFIDDRPGNDLRYSLNTGKIQKSLKWKPEVSFEDGIQKTIQWYENNTKWVETTQEKDKEMSRYI</sequence>
<evidence type="ECO:0000256" key="8">
    <source>
        <dbReference type="SAM" id="Phobius"/>
    </source>
</evidence>
<dbReference type="FunFam" id="3.40.50.720:FF:000304">
    <property type="entry name" value="UDP-glucose 4,6-dehydratase"/>
    <property type="match status" value="1"/>
</dbReference>
<evidence type="ECO:0000256" key="3">
    <source>
        <dbReference type="ARBA" id="ARBA00008178"/>
    </source>
</evidence>
<dbReference type="SUPFAM" id="SSF51735">
    <property type="entry name" value="NAD(P)-binding Rossmann-fold domains"/>
    <property type="match status" value="1"/>
</dbReference>
<dbReference type="EC" id="4.2.1.46" evidence="4 7"/>
<dbReference type="GO" id="GO:0009225">
    <property type="term" value="P:nucleotide-sugar metabolic process"/>
    <property type="evidence" value="ECO:0007669"/>
    <property type="project" value="InterPro"/>
</dbReference>
<dbReference type="InterPro" id="IPR036291">
    <property type="entry name" value="NAD(P)-bd_dom_sf"/>
</dbReference>
<evidence type="ECO:0000256" key="6">
    <source>
        <dbReference type="ARBA" id="ARBA00023239"/>
    </source>
</evidence>
<feature type="transmembrane region" description="Helical" evidence="8">
    <location>
        <begin position="7"/>
        <end position="25"/>
    </location>
</feature>
<evidence type="ECO:0000313" key="11">
    <source>
        <dbReference type="Proteomes" id="UP000449092"/>
    </source>
</evidence>